<keyword evidence="3" id="KW-0479">Metal-binding</keyword>
<name>A0A1H9DIQ6_9GAMM</name>
<dbReference type="OrthoDB" id="9799640at2"/>
<dbReference type="InterPro" id="IPR001041">
    <property type="entry name" value="2Fe-2S_ferredoxin-type"/>
</dbReference>
<keyword evidence="2" id="KW-0001">2Fe-2S</keyword>
<evidence type="ECO:0000313" key="8">
    <source>
        <dbReference type="EMBL" id="SEQ13271.1"/>
    </source>
</evidence>
<keyword evidence="9" id="KW-1185">Reference proteome</keyword>
<evidence type="ECO:0000256" key="5">
    <source>
        <dbReference type="ARBA" id="ARBA00023014"/>
    </source>
</evidence>
<dbReference type="GO" id="GO:0005829">
    <property type="term" value="C:cytosol"/>
    <property type="evidence" value="ECO:0007669"/>
    <property type="project" value="TreeGrafter"/>
</dbReference>
<accession>A0A1H9DIQ6</accession>
<comment type="similarity">
    <text evidence="1">Belongs to the adrenodoxin/putidaredoxin family.</text>
</comment>
<proteinExistence type="inferred from homology"/>
<evidence type="ECO:0000256" key="1">
    <source>
        <dbReference type="ARBA" id="ARBA00010914"/>
    </source>
</evidence>
<evidence type="ECO:0000256" key="3">
    <source>
        <dbReference type="ARBA" id="ARBA00022723"/>
    </source>
</evidence>
<dbReference type="GO" id="GO:0046872">
    <property type="term" value="F:metal ion binding"/>
    <property type="evidence" value="ECO:0007669"/>
    <property type="project" value="UniProtKB-KW"/>
</dbReference>
<evidence type="ECO:0000313" key="9">
    <source>
        <dbReference type="Proteomes" id="UP000199233"/>
    </source>
</evidence>
<keyword evidence="4" id="KW-0408">Iron</keyword>
<dbReference type="STRING" id="489703.SAMN04488038_10452"/>
<protein>
    <submittedName>
        <fullName evidence="8">Ferredoxin, 2Fe-2S</fullName>
    </submittedName>
</protein>
<evidence type="ECO:0000256" key="6">
    <source>
        <dbReference type="ARBA" id="ARBA00034078"/>
    </source>
</evidence>
<evidence type="ECO:0000259" key="7">
    <source>
        <dbReference type="PROSITE" id="PS51085"/>
    </source>
</evidence>
<organism evidence="8 9">
    <name type="scientific">Solimonas aquatica</name>
    <dbReference type="NCBI Taxonomy" id="489703"/>
    <lineage>
        <taxon>Bacteria</taxon>
        <taxon>Pseudomonadati</taxon>
        <taxon>Pseudomonadota</taxon>
        <taxon>Gammaproteobacteria</taxon>
        <taxon>Nevskiales</taxon>
        <taxon>Nevskiaceae</taxon>
        <taxon>Solimonas</taxon>
    </lineage>
</organism>
<dbReference type="Proteomes" id="UP000199233">
    <property type="component" value="Unassembled WGS sequence"/>
</dbReference>
<dbReference type="InterPro" id="IPR036010">
    <property type="entry name" value="2Fe-2S_ferredoxin-like_sf"/>
</dbReference>
<dbReference type="SUPFAM" id="SSF54292">
    <property type="entry name" value="2Fe-2S ferredoxin-like"/>
    <property type="match status" value="1"/>
</dbReference>
<dbReference type="Gene3D" id="3.10.20.30">
    <property type="match status" value="1"/>
</dbReference>
<dbReference type="PRINTS" id="PR00355">
    <property type="entry name" value="ADRENODOXIN"/>
</dbReference>
<dbReference type="InterPro" id="IPR001055">
    <property type="entry name" value="Adrenodoxin-like"/>
</dbReference>
<dbReference type="RefSeq" id="WP_093283366.1">
    <property type="nucleotide sequence ID" value="NZ_FOFS01000004.1"/>
</dbReference>
<dbReference type="AlphaFoldDB" id="A0A1H9DIQ6"/>
<sequence length="106" mass="11534">MTKIVFIAHNGSERVIEAEDGKTVMQAAVDNLIPGIVGDCGGCCTCATCHAYVDERWQGKLKPPSEDEAMMLEGALEVKANSRLTCQIQIGPELDGLILRTPERQF</sequence>
<dbReference type="PANTHER" id="PTHR23426">
    <property type="entry name" value="FERREDOXIN/ADRENODOXIN"/>
    <property type="match status" value="1"/>
</dbReference>
<dbReference type="GO" id="GO:0009055">
    <property type="term" value="F:electron transfer activity"/>
    <property type="evidence" value="ECO:0007669"/>
    <property type="project" value="TreeGrafter"/>
</dbReference>
<dbReference type="EMBL" id="FOFS01000004">
    <property type="protein sequence ID" value="SEQ13271.1"/>
    <property type="molecule type" value="Genomic_DNA"/>
</dbReference>
<dbReference type="GO" id="GO:0051537">
    <property type="term" value="F:2 iron, 2 sulfur cluster binding"/>
    <property type="evidence" value="ECO:0007669"/>
    <property type="project" value="UniProtKB-KW"/>
</dbReference>
<gene>
    <name evidence="8" type="ORF">SAMN04488038_10452</name>
</gene>
<keyword evidence="5" id="KW-0411">Iron-sulfur</keyword>
<dbReference type="Pfam" id="PF00111">
    <property type="entry name" value="Fer2"/>
    <property type="match status" value="1"/>
</dbReference>
<reference evidence="8 9" key="1">
    <citation type="submission" date="2016-10" db="EMBL/GenBank/DDBJ databases">
        <authorList>
            <person name="de Groot N.N."/>
        </authorList>
    </citation>
    <scope>NUCLEOTIDE SEQUENCE [LARGE SCALE GENOMIC DNA]</scope>
    <source>
        <strain evidence="8 9">DSM 25927</strain>
    </source>
</reference>
<dbReference type="PROSITE" id="PS51085">
    <property type="entry name" value="2FE2S_FER_2"/>
    <property type="match status" value="1"/>
</dbReference>
<evidence type="ECO:0000256" key="2">
    <source>
        <dbReference type="ARBA" id="ARBA00022714"/>
    </source>
</evidence>
<dbReference type="InterPro" id="IPR012675">
    <property type="entry name" value="Beta-grasp_dom_sf"/>
</dbReference>
<dbReference type="PANTHER" id="PTHR23426:SF65">
    <property type="entry name" value="FERREDOXIN-2, MITOCHONDRIAL"/>
    <property type="match status" value="1"/>
</dbReference>
<evidence type="ECO:0000256" key="4">
    <source>
        <dbReference type="ARBA" id="ARBA00023004"/>
    </source>
</evidence>
<feature type="domain" description="2Fe-2S ferredoxin-type" evidence="7">
    <location>
        <begin position="2"/>
        <end position="105"/>
    </location>
</feature>
<dbReference type="GO" id="GO:0140647">
    <property type="term" value="P:P450-containing electron transport chain"/>
    <property type="evidence" value="ECO:0007669"/>
    <property type="project" value="InterPro"/>
</dbReference>
<comment type="cofactor">
    <cofactor evidence="6">
        <name>[2Fe-2S] cluster</name>
        <dbReference type="ChEBI" id="CHEBI:190135"/>
    </cofactor>
</comment>